<gene>
    <name evidence="3" type="primary">LOC109728390</name>
</gene>
<dbReference type="InterPro" id="IPR029480">
    <property type="entry name" value="Transpos_assoc"/>
</dbReference>
<dbReference type="PANTHER" id="PTHR10775">
    <property type="entry name" value="OS08G0208400 PROTEIN"/>
    <property type="match status" value="1"/>
</dbReference>
<keyword evidence="2" id="KW-1185">Reference proteome</keyword>
<organism evidence="2 3">
    <name type="scientific">Ananas comosus</name>
    <name type="common">Pineapple</name>
    <name type="synonym">Ananas ananas</name>
    <dbReference type="NCBI Taxonomy" id="4615"/>
    <lineage>
        <taxon>Eukaryota</taxon>
        <taxon>Viridiplantae</taxon>
        <taxon>Streptophyta</taxon>
        <taxon>Embryophyta</taxon>
        <taxon>Tracheophyta</taxon>
        <taxon>Spermatophyta</taxon>
        <taxon>Magnoliopsida</taxon>
        <taxon>Liliopsida</taxon>
        <taxon>Poales</taxon>
        <taxon>Bromeliaceae</taxon>
        <taxon>Bromelioideae</taxon>
        <taxon>Ananas</taxon>
    </lineage>
</organism>
<dbReference type="Proteomes" id="UP000515123">
    <property type="component" value="Linkage group 23"/>
</dbReference>
<protein>
    <submittedName>
        <fullName evidence="3">Uncharacterized protein LOC109728390</fullName>
    </submittedName>
</protein>
<name>A0A6P5HIS0_ANACO</name>
<dbReference type="PANTHER" id="PTHR10775:SF185">
    <property type="entry name" value="OS08G0208400 PROTEIN"/>
    <property type="match status" value="1"/>
</dbReference>
<feature type="domain" description="Transposase-associated" evidence="1">
    <location>
        <begin position="5"/>
        <end position="78"/>
    </location>
</feature>
<reference evidence="3" key="2">
    <citation type="submission" date="2025-08" db="UniProtKB">
        <authorList>
            <consortium name="RefSeq"/>
        </authorList>
    </citation>
    <scope>IDENTIFICATION</scope>
    <source>
        <tissue evidence="3">Leaf</tissue>
    </source>
</reference>
<dbReference type="Pfam" id="PF02992">
    <property type="entry name" value="Transposase_21"/>
    <property type="match status" value="1"/>
</dbReference>
<dbReference type="OrthoDB" id="685054at2759"/>
<dbReference type="AlphaFoldDB" id="A0A6P5HIS0"/>
<evidence type="ECO:0000259" key="1">
    <source>
        <dbReference type="Pfam" id="PF13963"/>
    </source>
</evidence>
<reference evidence="2" key="1">
    <citation type="journal article" date="2015" name="Nat. Genet.">
        <title>The pineapple genome and the evolution of CAM photosynthesis.</title>
        <authorList>
            <person name="Ming R."/>
            <person name="VanBuren R."/>
            <person name="Wai C.M."/>
            <person name="Tang H."/>
            <person name="Schatz M.C."/>
            <person name="Bowers J.E."/>
            <person name="Lyons E."/>
            <person name="Wang M.L."/>
            <person name="Chen J."/>
            <person name="Biggers E."/>
            <person name="Zhang J."/>
            <person name="Huang L."/>
            <person name="Zhang L."/>
            <person name="Miao W."/>
            <person name="Zhang J."/>
            <person name="Ye Z."/>
            <person name="Miao C."/>
            <person name="Lin Z."/>
            <person name="Wang H."/>
            <person name="Zhou H."/>
            <person name="Yim W.C."/>
            <person name="Priest H.D."/>
            <person name="Zheng C."/>
            <person name="Woodhouse M."/>
            <person name="Edger P.P."/>
            <person name="Guyot R."/>
            <person name="Guo H.B."/>
            <person name="Guo H."/>
            <person name="Zheng G."/>
            <person name="Singh R."/>
            <person name="Sharma A."/>
            <person name="Min X."/>
            <person name="Zheng Y."/>
            <person name="Lee H."/>
            <person name="Gurtowski J."/>
            <person name="Sedlazeck F.J."/>
            <person name="Harkess A."/>
            <person name="McKain M.R."/>
            <person name="Liao Z."/>
            <person name="Fang J."/>
            <person name="Liu J."/>
            <person name="Zhang X."/>
            <person name="Zhang Q."/>
            <person name="Hu W."/>
            <person name="Qin Y."/>
            <person name="Wang K."/>
            <person name="Chen L.Y."/>
            <person name="Shirley N."/>
            <person name="Lin Y.R."/>
            <person name="Liu L.Y."/>
            <person name="Hernandez A.G."/>
            <person name="Wright C.L."/>
            <person name="Bulone V."/>
            <person name="Tuskan G.A."/>
            <person name="Heath K."/>
            <person name="Zee F."/>
            <person name="Moore P.H."/>
            <person name="Sunkar R."/>
            <person name="Leebens-Mack J.H."/>
            <person name="Mockler T."/>
            <person name="Bennetzen J.L."/>
            <person name="Freeling M."/>
            <person name="Sankoff D."/>
            <person name="Paterson A.H."/>
            <person name="Zhu X."/>
            <person name="Yang X."/>
            <person name="Smith J.A."/>
            <person name="Cushman J.C."/>
            <person name="Paull R.E."/>
            <person name="Yu Q."/>
        </authorList>
    </citation>
    <scope>NUCLEOTIDE SEQUENCE [LARGE SCALE GENOMIC DNA]</scope>
    <source>
        <strain evidence="2">cv. F153</strain>
    </source>
</reference>
<evidence type="ECO:0000313" key="3">
    <source>
        <dbReference type="RefSeq" id="XP_020114370.1"/>
    </source>
</evidence>
<dbReference type="InterPro" id="IPR004242">
    <property type="entry name" value="Transposase_21"/>
</dbReference>
<dbReference type="Pfam" id="PF13963">
    <property type="entry name" value="Transpos_assoc"/>
    <property type="match status" value="1"/>
</dbReference>
<proteinExistence type="predicted"/>
<sequence length="736" mass="85549">MGIDKSWMSLRNRSCNEYEKGIDIFLDFAFKRLENVKRIRCPCAKCYNVRFKSRTEVKYDLFRNGIIQNYTKWHRHGELSDESSESDAEDVNIPINQGSRNMETMLDDLFGHVSNSSNTNTSDGECTNPEDPIPEAQNYYRLLEECRQDIYPGCKRYSKLSFLVHLLNLKCLNGWTDKSVTMLLEFLIDLLPNNANIPKSYYEARKIIKDLGLDYVKIDACKNDCVLFRKKLANNDTCPTCGESRWISSSREEEANSRKRKQIPQKVLRFFPLTSRLQRLYMNKEMASKMRWHCDGRQNDGILRHPADSLAWKHFDHNHPEFAIEPRNVRLGLASDGFNPFGNMSTTHSVWPVILVPYNLPPWLCMKNDYFMISLLIPGPKAPGNDIDVYLEPLVDELNDLWKEGVRTYDASKKENFTMRAAIFWTINDFPAYANLSGWSTKGSLACPCCNKDTVSMRLKYGKKFCYMGHRRFLSHDHKWRNEKKTFDGTKENRLAPKTLSGDEVLQQLSQIKQVIFGKVNKKRKRSQQEICYLNWRKHSIFFNLPYWHTMLIRHNLDVMHVEKNIGDNLIGTLMNIDGKSKDNLNARKDLMAMGLRTELHLIPIQGKAIDIQNSVQTIGNSKPYKMPSAFYTLSKDERQSFCQFLMDLKLPDGFSSNISRCVYKHEGKLQNLKSHDIHCLLHRHLPLGIRGLLRKDISNTLIEFSAYFRELCSKSLRMSDLERLENSIALTLCKL</sequence>
<dbReference type="GeneID" id="109728390"/>
<dbReference type="RefSeq" id="XP_020114370.1">
    <property type="nucleotide sequence ID" value="XM_020258781.1"/>
</dbReference>
<accession>A0A6P5HIS0</accession>
<evidence type="ECO:0000313" key="2">
    <source>
        <dbReference type="Proteomes" id="UP000515123"/>
    </source>
</evidence>